<evidence type="ECO:0000256" key="5">
    <source>
        <dbReference type="ARBA" id="ARBA00022692"/>
    </source>
</evidence>
<dbReference type="PANTHER" id="PTHR12714">
    <property type="entry name" value="PROTEIN-S ISOPRENYLCYSTEINE O-METHYLTRANSFERASE"/>
    <property type="match status" value="1"/>
</dbReference>
<gene>
    <name evidence="13" type="ORF">BT96DRAFT_720202</name>
</gene>
<dbReference type="GO" id="GO:0008168">
    <property type="term" value="F:methyltransferase activity"/>
    <property type="evidence" value="ECO:0007669"/>
    <property type="project" value="UniProtKB-KW"/>
</dbReference>
<feature type="transmembrane region" description="Helical" evidence="12">
    <location>
        <begin position="186"/>
        <end position="204"/>
    </location>
</feature>
<dbReference type="InterPro" id="IPR007318">
    <property type="entry name" value="Phopholipid_MeTrfase"/>
</dbReference>
<evidence type="ECO:0000313" key="14">
    <source>
        <dbReference type="Proteomes" id="UP000799118"/>
    </source>
</evidence>
<dbReference type="GO" id="GO:0032259">
    <property type="term" value="P:methylation"/>
    <property type="evidence" value="ECO:0007669"/>
    <property type="project" value="UniProtKB-KW"/>
</dbReference>
<keyword evidence="8" id="KW-0443">Lipid metabolism</keyword>
<dbReference type="AlphaFoldDB" id="A0A6A4HIW3"/>
<dbReference type="Proteomes" id="UP000799118">
    <property type="component" value="Unassembled WGS sequence"/>
</dbReference>
<sequence length="237" mass="26118">MALEKIPLLLVVAIFHYIVVTSPNSAPPPEEMSKYPPGDRLSGGITFSLWAVLKALILSSIFCEIAVIIATHYTTGVFSEITIAALVRKASFHGPAITPIFLVGFLLTLCGGYVRWSCYRALGPLFTFEVSIREQHKLITTGPYSIVRHPAYIGSLCAYTGILLCTFGPGSWIFECGWLDLLPVKIFAVFATLFKAGVLSLLLGRMGTEDKMMQKEFGPQWDQWAKNVPYKLVPGIL</sequence>
<keyword evidence="11" id="KW-1208">Phospholipid metabolism</keyword>
<proteinExistence type="predicted"/>
<evidence type="ECO:0000256" key="11">
    <source>
        <dbReference type="ARBA" id="ARBA00023264"/>
    </source>
</evidence>
<organism evidence="13 14">
    <name type="scientific">Gymnopus androsaceus JB14</name>
    <dbReference type="NCBI Taxonomy" id="1447944"/>
    <lineage>
        <taxon>Eukaryota</taxon>
        <taxon>Fungi</taxon>
        <taxon>Dikarya</taxon>
        <taxon>Basidiomycota</taxon>
        <taxon>Agaricomycotina</taxon>
        <taxon>Agaricomycetes</taxon>
        <taxon>Agaricomycetidae</taxon>
        <taxon>Agaricales</taxon>
        <taxon>Marasmiineae</taxon>
        <taxon>Omphalotaceae</taxon>
        <taxon>Gymnopus</taxon>
    </lineage>
</organism>
<evidence type="ECO:0000256" key="2">
    <source>
        <dbReference type="ARBA" id="ARBA00022516"/>
    </source>
</evidence>
<dbReference type="GO" id="GO:0006656">
    <property type="term" value="P:phosphatidylcholine biosynthetic process"/>
    <property type="evidence" value="ECO:0007669"/>
    <property type="project" value="UniProtKB-UniPathway"/>
</dbReference>
<protein>
    <recommendedName>
        <fullName evidence="15">Protein-S-isoprenylcysteine O-methyltransferase</fullName>
    </recommendedName>
</protein>
<name>A0A6A4HIW3_9AGAR</name>
<reference evidence="13" key="1">
    <citation type="journal article" date="2019" name="Environ. Microbiol.">
        <title>Fungal ecological strategies reflected in gene transcription - a case study of two litter decomposers.</title>
        <authorList>
            <person name="Barbi F."/>
            <person name="Kohler A."/>
            <person name="Barry K."/>
            <person name="Baskaran P."/>
            <person name="Daum C."/>
            <person name="Fauchery L."/>
            <person name="Ihrmark K."/>
            <person name="Kuo A."/>
            <person name="LaButti K."/>
            <person name="Lipzen A."/>
            <person name="Morin E."/>
            <person name="Grigoriev I.V."/>
            <person name="Henrissat B."/>
            <person name="Lindahl B."/>
            <person name="Martin F."/>
        </authorList>
    </citation>
    <scope>NUCLEOTIDE SEQUENCE</scope>
    <source>
        <strain evidence="13">JB14</strain>
    </source>
</reference>
<dbReference type="EMBL" id="ML769478">
    <property type="protein sequence ID" value="KAE9398752.1"/>
    <property type="molecule type" value="Genomic_DNA"/>
</dbReference>
<keyword evidence="2" id="KW-0444">Lipid biosynthesis</keyword>
<dbReference type="Pfam" id="PF04191">
    <property type="entry name" value="PEMT"/>
    <property type="match status" value="1"/>
</dbReference>
<keyword evidence="3" id="KW-0808">Transferase</keyword>
<dbReference type="PANTHER" id="PTHR12714:SF9">
    <property type="entry name" value="PROTEIN-S-ISOPRENYLCYSTEINE O-METHYLTRANSFERASE"/>
    <property type="match status" value="1"/>
</dbReference>
<evidence type="ECO:0000256" key="12">
    <source>
        <dbReference type="SAM" id="Phobius"/>
    </source>
</evidence>
<dbReference type="OrthoDB" id="422086at2759"/>
<keyword evidence="10" id="KW-0594">Phospholipid biosynthesis</keyword>
<keyword evidence="3" id="KW-0489">Methyltransferase</keyword>
<dbReference type="GO" id="GO:0012505">
    <property type="term" value="C:endomembrane system"/>
    <property type="evidence" value="ECO:0007669"/>
    <property type="project" value="UniProtKB-SubCell"/>
</dbReference>
<evidence type="ECO:0000256" key="7">
    <source>
        <dbReference type="ARBA" id="ARBA00022989"/>
    </source>
</evidence>
<evidence type="ECO:0000256" key="10">
    <source>
        <dbReference type="ARBA" id="ARBA00023209"/>
    </source>
</evidence>
<feature type="transmembrane region" description="Helical" evidence="12">
    <location>
        <begin position="96"/>
        <end position="116"/>
    </location>
</feature>
<evidence type="ECO:0000256" key="8">
    <source>
        <dbReference type="ARBA" id="ARBA00023098"/>
    </source>
</evidence>
<evidence type="ECO:0000256" key="9">
    <source>
        <dbReference type="ARBA" id="ARBA00023136"/>
    </source>
</evidence>
<keyword evidence="6" id="KW-0256">Endoplasmic reticulum</keyword>
<feature type="transmembrane region" description="Helical" evidence="12">
    <location>
        <begin position="47"/>
        <end position="70"/>
    </location>
</feature>
<evidence type="ECO:0000256" key="3">
    <source>
        <dbReference type="ARBA" id="ARBA00022603"/>
    </source>
</evidence>
<evidence type="ECO:0000256" key="6">
    <source>
        <dbReference type="ARBA" id="ARBA00022824"/>
    </source>
</evidence>
<evidence type="ECO:0000256" key="4">
    <source>
        <dbReference type="ARBA" id="ARBA00022691"/>
    </source>
</evidence>
<evidence type="ECO:0000256" key="1">
    <source>
        <dbReference type="ARBA" id="ARBA00004127"/>
    </source>
</evidence>
<accession>A0A6A4HIW3</accession>
<keyword evidence="9 12" id="KW-0472">Membrane</keyword>
<keyword evidence="14" id="KW-1185">Reference proteome</keyword>
<comment type="subcellular location">
    <subcellularLocation>
        <location evidence="1">Endomembrane system</location>
        <topology evidence="1">Multi-pass membrane protein</topology>
    </subcellularLocation>
</comment>
<feature type="transmembrane region" description="Helical" evidence="12">
    <location>
        <begin position="6"/>
        <end position="26"/>
    </location>
</feature>
<keyword evidence="7 12" id="KW-1133">Transmembrane helix</keyword>
<keyword evidence="4" id="KW-0949">S-adenosyl-L-methionine</keyword>
<evidence type="ECO:0000313" key="13">
    <source>
        <dbReference type="EMBL" id="KAE9398752.1"/>
    </source>
</evidence>
<keyword evidence="5 12" id="KW-0812">Transmembrane</keyword>
<dbReference type="Gene3D" id="1.20.120.1630">
    <property type="match status" value="1"/>
</dbReference>
<dbReference type="UniPathway" id="UPA00753"/>
<evidence type="ECO:0008006" key="15">
    <source>
        <dbReference type="Google" id="ProtNLM"/>
    </source>
</evidence>
<feature type="transmembrane region" description="Helical" evidence="12">
    <location>
        <begin position="151"/>
        <end position="174"/>
    </location>
</feature>